<dbReference type="AlphaFoldDB" id="A0A5C6AUJ2"/>
<reference evidence="1 2" key="1">
    <citation type="submission" date="2019-02" db="EMBL/GenBank/DDBJ databases">
        <title>Deep-cultivation of Planctomycetes and their phenomic and genomic characterization uncovers novel biology.</title>
        <authorList>
            <person name="Wiegand S."/>
            <person name="Jogler M."/>
            <person name="Boedeker C."/>
            <person name="Pinto D."/>
            <person name="Vollmers J."/>
            <person name="Rivas-Marin E."/>
            <person name="Kohn T."/>
            <person name="Peeters S.H."/>
            <person name="Heuer A."/>
            <person name="Rast P."/>
            <person name="Oberbeckmann S."/>
            <person name="Bunk B."/>
            <person name="Jeske O."/>
            <person name="Meyerdierks A."/>
            <person name="Storesund J.E."/>
            <person name="Kallscheuer N."/>
            <person name="Luecker S."/>
            <person name="Lage O.M."/>
            <person name="Pohl T."/>
            <person name="Merkel B.J."/>
            <person name="Hornburger P."/>
            <person name="Mueller R.-W."/>
            <person name="Bruemmer F."/>
            <person name="Labrenz M."/>
            <person name="Spormann A.M."/>
            <person name="Op Den Camp H."/>
            <person name="Overmann J."/>
            <person name="Amann R."/>
            <person name="Jetten M.S.M."/>
            <person name="Mascher T."/>
            <person name="Medema M.H."/>
            <person name="Devos D.P."/>
            <person name="Kaster A.-K."/>
            <person name="Ovreas L."/>
            <person name="Rohde M."/>
            <person name="Galperin M.Y."/>
            <person name="Jogler C."/>
        </authorList>
    </citation>
    <scope>NUCLEOTIDE SEQUENCE [LARGE SCALE GENOMIC DNA]</scope>
    <source>
        <strain evidence="1 2">Pla100</strain>
    </source>
</reference>
<dbReference type="Proteomes" id="UP000316213">
    <property type="component" value="Unassembled WGS sequence"/>
</dbReference>
<organism evidence="1 2">
    <name type="scientific">Neorhodopirellula pilleata</name>
    <dbReference type="NCBI Taxonomy" id="2714738"/>
    <lineage>
        <taxon>Bacteria</taxon>
        <taxon>Pseudomonadati</taxon>
        <taxon>Planctomycetota</taxon>
        <taxon>Planctomycetia</taxon>
        <taxon>Pirellulales</taxon>
        <taxon>Pirellulaceae</taxon>
        <taxon>Neorhodopirellula</taxon>
    </lineage>
</organism>
<dbReference type="InterPro" id="IPR014718">
    <property type="entry name" value="GH-type_carb-bd"/>
</dbReference>
<evidence type="ECO:0000313" key="1">
    <source>
        <dbReference type="EMBL" id="TWU03111.1"/>
    </source>
</evidence>
<comment type="caution">
    <text evidence="1">The sequence shown here is derived from an EMBL/GenBank/DDBJ whole genome shotgun (WGS) entry which is preliminary data.</text>
</comment>
<accession>A0A5C6AUJ2</accession>
<evidence type="ECO:0000313" key="2">
    <source>
        <dbReference type="Proteomes" id="UP000316213"/>
    </source>
</evidence>
<dbReference type="CDD" id="cd09023">
    <property type="entry name" value="Aldose_epim_Ec_c4013"/>
    <property type="match status" value="1"/>
</dbReference>
<dbReference type="Gene3D" id="2.70.98.10">
    <property type="match status" value="1"/>
</dbReference>
<name>A0A5C6AUJ2_9BACT</name>
<gene>
    <name evidence="1" type="ORF">Pla100_00290</name>
</gene>
<evidence type="ECO:0008006" key="3">
    <source>
        <dbReference type="Google" id="ProtNLM"/>
    </source>
</evidence>
<dbReference type="EMBL" id="SJPM01000001">
    <property type="protein sequence ID" value="TWU03111.1"/>
    <property type="molecule type" value="Genomic_DNA"/>
</dbReference>
<dbReference type="RefSeq" id="WP_146575694.1">
    <property type="nucleotide sequence ID" value="NZ_SJPM01000001.1"/>
</dbReference>
<dbReference type="InterPro" id="IPR027839">
    <property type="entry name" value="DUF4432"/>
</dbReference>
<proteinExistence type="predicted"/>
<dbReference type="GO" id="GO:0030246">
    <property type="term" value="F:carbohydrate binding"/>
    <property type="evidence" value="ECO:0007669"/>
    <property type="project" value="InterPro"/>
</dbReference>
<dbReference type="Pfam" id="PF14486">
    <property type="entry name" value="DUF4432"/>
    <property type="match status" value="1"/>
</dbReference>
<keyword evidence="2" id="KW-1185">Reference proteome</keyword>
<sequence>MPTESIVLRTTEDREERIEWNASSPLHLTITTRNGDLSVRHGVFRGGVSEGVEIVRLANETMHVDVLPTRGMSIWRMQSHSVRYQWQSPVVGPVHPNRVDVTEPSGLGWLSGFDELVVRCGLESNGAPEHDEQGRLLRPLHGLIANTPADSLSVEFDEASGRVELVGETIESRLFFKRFRLKSRIRIHADRNDVDLLDDVTNELSSRQACQLLYHINVGAPVLGEGAKVQIALEDLAPRDDHAAQEIDRWNEIDGPQSGYRERVYFGRPVADETGMSHALLHSKDSSRGLDVRFRTSTLPCFILWKNTADLADGYVTGLEPATNFPNPYSFEKQHDRVVWLEGGETESFRVTLSPLNDAAAVRQVQDRIRKLIDDQSVSMEVSTEPRKDWSAS</sequence>
<dbReference type="OrthoDB" id="6183686at2"/>
<protein>
    <recommendedName>
        <fullName evidence="3">DUF4432 domain-containing protein</fullName>
    </recommendedName>
</protein>